<keyword evidence="1" id="KW-0472">Membrane</keyword>
<dbReference type="Pfam" id="PF00892">
    <property type="entry name" value="EamA"/>
    <property type="match status" value="2"/>
</dbReference>
<sequence>TITNIFFVISIENTNVANTLIMIALAPMLSAVISFIFLKENTDQKTWIAIIITTLAVIYIFNDSFERGDLLGNFLGLICATGLAVGAVIIRSAKKINLVPSAMMGKLMVTLIALLFADNLVLKGNDSIIIPLMCIMCVAIPFVLITLAPRFISAAEVNLFFLLETILGPLWVWLVIKEQPSTETIIGGIVIIATIATHSVLRLKKT</sequence>
<name>A0A382XWL5_9ZZZZ</name>
<dbReference type="PANTHER" id="PTHR22911">
    <property type="entry name" value="ACYL-MALONYL CONDENSING ENZYME-RELATED"/>
    <property type="match status" value="1"/>
</dbReference>
<accession>A0A382XWL5</accession>
<dbReference type="PANTHER" id="PTHR22911:SF135">
    <property type="entry name" value="BLR4310 PROTEIN"/>
    <property type="match status" value="1"/>
</dbReference>
<feature type="transmembrane region" description="Helical" evidence="1">
    <location>
        <begin position="105"/>
        <end position="122"/>
    </location>
</feature>
<feature type="transmembrane region" description="Helical" evidence="1">
    <location>
        <begin position="20"/>
        <end position="38"/>
    </location>
</feature>
<evidence type="ECO:0000256" key="1">
    <source>
        <dbReference type="SAM" id="Phobius"/>
    </source>
</evidence>
<feature type="transmembrane region" description="Helical" evidence="1">
    <location>
        <begin position="128"/>
        <end position="147"/>
    </location>
</feature>
<feature type="transmembrane region" description="Helical" evidence="1">
    <location>
        <begin position="182"/>
        <end position="201"/>
    </location>
</feature>
<dbReference type="EMBL" id="UINC01171113">
    <property type="protein sequence ID" value="SVD75497.1"/>
    <property type="molecule type" value="Genomic_DNA"/>
</dbReference>
<feature type="transmembrane region" description="Helical" evidence="1">
    <location>
        <begin position="45"/>
        <end position="62"/>
    </location>
</feature>
<protein>
    <recommendedName>
        <fullName evidence="2">EamA domain-containing protein</fullName>
    </recommendedName>
</protein>
<reference evidence="3" key="1">
    <citation type="submission" date="2018-05" db="EMBL/GenBank/DDBJ databases">
        <authorList>
            <person name="Lanie J.A."/>
            <person name="Ng W.-L."/>
            <person name="Kazmierczak K.M."/>
            <person name="Andrzejewski T.M."/>
            <person name="Davidsen T.M."/>
            <person name="Wayne K.J."/>
            <person name="Tettelin H."/>
            <person name="Glass J.I."/>
            <person name="Rusch D."/>
            <person name="Podicherti R."/>
            <person name="Tsui H.-C.T."/>
            <person name="Winkler M.E."/>
        </authorList>
    </citation>
    <scope>NUCLEOTIDE SEQUENCE</scope>
</reference>
<feature type="non-terminal residue" evidence="3">
    <location>
        <position position="1"/>
    </location>
</feature>
<keyword evidence="1" id="KW-0812">Transmembrane</keyword>
<organism evidence="3">
    <name type="scientific">marine metagenome</name>
    <dbReference type="NCBI Taxonomy" id="408172"/>
    <lineage>
        <taxon>unclassified sequences</taxon>
        <taxon>metagenomes</taxon>
        <taxon>ecological metagenomes</taxon>
    </lineage>
</organism>
<feature type="domain" description="EamA" evidence="2">
    <location>
        <begin position="2"/>
        <end position="61"/>
    </location>
</feature>
<feature type="transmembrane region" description="Helical" evidence="1">
    <location>
        <begin position="74"/>
        <end position="93"/>
    </location>
</feature>
<dbReference type="GO" id="GO:0016020">
    <property type="term" value="C:membrane"/>
    <property type="evidence" value="ECO:0007669"/>
    <property type="project" value="InterPro"/>
</dbReference>
<feature type="transmembrane region" description="Helical" evidence="1">
    <location>
        <begin position="159"/>
        <end position="176"/>
    </location>
</feature>
<dbReference type="InterPro" id="IPR000620">
    <property type="entry name" value="EamA_dom"/>
</dbReference>
<gene>
    <name evidence="3" type="ORF">METZ01_LOCUS428351</name>
</gene>
<proteinExistence type="predicted"/>
<dbReference type="AlphaFoldDB" id="A0A382XWL5"/>
<evidence type="ECO:0000259" key="2">
    <source>
        <dbReference type="Pfam" id="PF00892"/>
    </source>
</evidence>
<feature type="domain" description="EamA" evidence="2">
    <location>
        <begin position="71"/>
        <end position="196"/>
    </location>
</feature>
<dbReference type="InterPro" id="IPR037185">
    <property type="entry name" value="EmrE-like"/>
</dbReference>
<keyword evidence="1" id="KW-1133">Transmembrane helix</keyword>
<dbReference type="SUPFAM" id="SSF103481">
    <property type="entry name" value="Multidrug resistance efflux transporter EmrE"/>
    <property type="match status" value="2"/>
</dbReference>
<evidence type="ECO:0000313" key="3">
    <source>
        <dbReference type="EMBL" id="SVD75497.1"/>
    </source>
</evidence>